<dbReference type="AlphaFoldDB" id="A0A1C4YCL3"/>
<proteinExistence type="predicted"/>
<organism evidence="2 3">
    <name type="scientific">Micromonospora carbonacea</name>
    <dbReference type="NCBI Taxonomy" id="47853"/>
    <lineage>
        <taxon>Bacteria</taxon>
        <taxon>Bacillati</taxon>
        <taxon>Actinomycetota</taxon>
        <taxon>Actinomycetes</taxon>
        <taxon>Micromonosporales</taxon>
        <taxon>Micromonosporaceae</taxon>
        <taxon>Micromonospora</taxon>
    </lineage>
</organism>
<evidence type="ECO:0000313" key="3">
    <source>
        <dbReference type="Proteomes" id="UP000183585"/>
    </source>
</evidence>
<evidence type="ECO:0000313" key="2">
    <source>
        <dbReference type="EMBL" id="SCF18512.1"/>
    </source>
</evidence>
<feature type="region of interest" description="Disordered" evidence="1">
    <location>
        <begin position="73"/>
        <end position="98"/>
    </location>
</feature>
<dbReference type="STRING" id="47853.TK50_05225"/>
<protein>
    <submittedName>
        <fullName evidence="2">DivIVA domain-containing protein</fullName>
    </submittedName>
</protein>
<sequence>MAVGVFRAASRLAPMVPEQVRRLRFRRTGFGRRGLAEEHVYAFLRRVVDELIARDAAEASLREENARLKNALRDWQGQFTPKPGRDDDSAWTGDQQRR</sequence>
<evidence type="ECO:0000256" key="1">
    <source>
        <dbReference type="SAM" id="MobiDB-lite"/>
    </source>
</evidence>
<dbReference type="InterPro" id="IPR019933">
    <property type="entry name" value="DivIVA_domain"/>
</dbReference>
<dbReference type="RefSeq" id="WP_256095467.1">
    <property type="nucleotide sequence ID" value="NZ_FMCT01000006.1"/>
</dbReference>
<name>A0A1C4YCL3_9ACTN</name>
<dbReference type="NCBIfam" id="TIGR03544">
    <property type="entry name" value="DivI1A_domain"/>
    <property type="match status" value="1"/>
</dbReference>
<accession>A0A1C4YCL3</accession>
<keyword evidence="3" id="KW-1185">Reference proteome</keyword>
<dbReference type="EMBL" id="FMCT01000006">
    <property type="protein sequence ID" value="SCF18512.1"/>
    <property type="molecule type" value="Genomic_DNA"/>
</dbReference>
<dbReference type="Proteomes" id="UP000183585">
    <property type="component" value="Unassembled WGS sequence"/>
</dbReference>
<gene>
    <name evidence="2" type="ORF">GA0070563_10611</name>
</gene>
<reference evidence="3" key="1">
    <citation type="submission" date="2016-06" db="EMBL/GenBank/DDBJ databases">
        <authorList>
            <person name="Varghese N."/>
            <person name="Submissions Spin"/>
        </authorList>
    </citation>
    <scope>NUCLEOTIDE SEQUENCE [LARGE SCALE GENOMIC DNA]</scope>
    <source>
        <strain evidence="3">DSM 43168</strain>
    </source>
</reference>
<dbReference type="Gene3D" id="6.10.250.660">
    <property type="match status" value="1"/>
</dbReference>